<name>A0ABV9T4T9_9BACT</name>
<protein>
    <submittedName>
        <fullName evidence="3">T9SS type A sorting domain-containing protein</fullName>
    </submittedName>
</protein>
<dbReference type="InterPro" id="IPR026444">
    <property type="entry name" value="Secre_tail"/>
</dbReference>
<accession>A0ABV9T4T9</accession>
<organism evidence="3 4">
    <name type="scientific">Negadavirga shengliensis</name>
    <dbReference type="NCBI Taxonomy" id="1389218"/>
    <lineage>
        <taxon>Bacteria</taxon>
        <taxon>Pseudomonadati</taxon>
        <taxon>Bacteroidota</taxon>
        <taxon>Cytophagia</taxon>
        <taxon>Cytophagales</taxon>
        <taxon>Cyclobacteriaceae</taxon>
        <taxon>Negadavirga</taxon>
    </lineage>
</organism>
<evidence type="ECO:0000313" key="3">
    <source>
        <dbReference type="EMBL" id="MFC4873537.1"/>
    </source>
</evidence>
<reference evidence="4" key="1">
    <citation type="journal article" date="2019" name="Int. J. Syst. Evol. Microbiol.">
        <title>The Global Catalogue of Microorganisms (GCM) 10K type strain sequencing project: providing services to taxonomists for standard genome sequencing and annotation.</title>
        <authorList>
            <consortium name="The Broad Institute Genomics Platform"/>
            <consortium name="The Broad Institute Genome Sequencing Center for Infectious Disease"/>
            <person name="Wu L."/>
            <person name="Ma J."/>
        </authorList>
    </citation>
    <scope>NUCLEOTIDE SEQUENCE [LARGE SCALE GENOMIC DNA]</scope>
    <source>
        <strain evidence="4">CGMCC 4.7466</strain>
    </source>
</reference>
<dbReference type="Gene3D" id="2.40.10.10">
    <property type="entry name" value="Trypsin-like serine proteases"/>
    <property type="match status" value="1"/>
</dbReference>
<evidence type="ECO:0000259" key="1">
    <source>
        <dbReference type="Pfam" id="PF18962"/>
    </source>
</evidence>
<evidence type="ECO:0000313" key="4">
    <source>
        <dbReference type="Proteomes" id="UP001595818"/>
    </source>
</evidence>
<gene>
    <name evidence="3" type="ORF">ACFPFU_17680</name>
</gene>
<dbReference type="Proteomes" id="UP001595818">
    <property type="component" value="Unassembled WGS sequence"/>
</dbReference>
<feature type="domain" description="PKD-like" evidence="2">
    <location>
        <begin position="247"/>
        <end position="297"/>
    </location>
</feature>
<dbReference type="Pfam" id="PF18962">
    <property type="entry name" value="Por_Secre_tail"/>
    <property type="match status" value="1"/>
</dbReference>
<dbReference type="RefSeq" id="WP_377066490.1">
    <property type="nucleotide sequence ID" value="NZ_JBHSJJ010000011.1"/>
</dbReference>
<dbReference type="InterPro" id="IPR045829">
    <property type="entry name" value="PKD_6"/>
</dbReference>
<keyword evidence="4" id="KW-1185">Reference proteome</keyword>
<dbReference type="InterPro" id="IPR009003">
    <property type="entry name" value="Peptidase_S1_PA"/>
</dbReference>
<evidence type="ECO:0000259" key="2">
    <source>
        <dbReference type="Pfam" id="PF19408"/>
    </source>
</evidence>
<dbReference type="EMBL" id="JBHSJJ010000011">
    <property type="protein sequence ID" value="MFC4873537.1"/>
    <property type="molecule type" value="Genomic_DNA"/>
</dbReference>
<dbReference type="NCBIfam" id="TIGR04183">
    <property type="entry name" value="Por_Secre_tail"/>
    <property type="match status" value="1"/>
</dbReference>
<dbReference type="InterPro" id="IPR043504">
    <property type="entry name" value="Peptidase_S1_PA_chymotrypsin"/>
</dbReference>
<feature type="domain" description="Secretion system C-terminal sorting" evidence="1">
    <location>
        <begin position="331"/>
        <end position="402"/>
    </location>
</feature>
<dbReference type="SUPFAM" id="SSF50494">
    <property type="entry name" value="Trypsin-like serine proteases"/>
    <property type="match status" value="1"/>
</dbReference>
<dbReference type="Pfam" id="PF19408">
    <property type="entry name" value="PKD_6"/>
    <property type="match status" value="1"/>
</dbReference>
<sequence>MLKLTTNPHNNPVFSNNPVSFLGWSIKEELVEDVAAIHHPLGDVQKISFGEDLGTYIDIDDREYWSYHWHNGITQPNSSGSPFFNENKKVIGAVTGREPPHSNIMDCNYGTNTRPLSGKLHLTWEEFGQFLDPDDENIVETSTIVNQSGAIIKSQITGPDVLCTTETYTLQNPAIGGVSWEASPTHFFTNSSGTGTTANLSLSSSTAAGTATLTYTFPGLGTSNNQITKQIQVGPEYPDFDFYYFPTCTSPNQVITVVANITQVDYDWTVNGGSIMSGQGTQSIDIMVGGSGFISVHCFVSNGPLACGGPRGTVSLYPMSCFNLGESNVTIYPNPVKDILHLKSETEENFTGEILLIDAQNNLRKSVAADGCEVAIDVVGLQPGVYHVTYTVGGKYQVKRIRIE</sequence>
<comment type="caution">
    <text evidence="3">The sequence shown here is derived from an EMBL/GenBank/DDBJ whole genome shotgun (WGS) entry which is preliminary data.</text>
</comment>
<proteinExistence type="predicted"/>